<sequence length="67" mass="7529">MAYTQYYIKAGMVKEVEKEMKKTFCGADPTKPEYSCFVEPCTRISGIVAHLKRTTTPKELCIGVGFC</sequence>
<keyword evidence="2" id="KW-1185">Reference proteome</keyword>
<dbReference type="Proteomes" id="UP000230423">
    <property type="component" value="Unassembled WGS sequence"/>
</dbReference>
<gene>
    <name evidence="1" type="ORF">TELCIR_09277</name>
</gene>
<evidence type="ECO:0008006" key="3">
    <source>
        <dbReference type="Google" id="ProtNLM"/>
    </source>
</evidence>
<name>A0A2G9UFA9_TELCI</name>
<evidence type="ECO:0000313" key="2">
    <source>
        <dbReference type="Proteomes" id="UP000230423"/>
    </source>
</evidence>
<dbReference type="EMBL" id="KZ346860">
    <property type="protein sequence ID" value="PIO68917.1"/>
    <property type="molecule type" value="Genomic_DNA"/>
</dbReference>
<organism evidence="1 2">
    <name type="scientific">Teladorsagia circumcincta</name>
    <name type="common">Brown stomach worm</name>
    <name type="synonym">Ostertagia circumcincta</name>
    <dbReference type="NCBI Taxonomy" id="45464"/>
    <lineage>
        <taxon>Eukaryota</taxon>
        <taxon>Metazoa</taxon>
        <taxon>Ecdysozoa</taxon>
        <taxon>Nematoda</taxon>
        <taxon>Chromadorea</taxon>
        <taxon>Rhabditida</taxon>
        <taxon>Rhabditina</taxon>
        <taxon>Rhabditomorpha</taxon>
        <taxon>Strongyloidea</taxon>
        <taxon>Trichostrongylidae</taxon>
        <taxon>Teladorsagia</taxon>
    </lineage>
</organism>
<protein>
    <recommendedName>
        <fullName evidence="3">Surfactant protein B</fullName>
    </recommendedName>
</protein>
<evidence type="ECO:0000313" key="1">
    <source>
        <dbReference type="EMBL" id="PIO68917.1"/>
    </source>
</evidence>
<dbReference type="AlphaFoldDB" id="A0A2G9UFA9"/>
<proteinExistence type="predicted"/>
<accession>A0A2G9UFA9</accession>
<reference evidence="1 2" key="1">
    <citation type="submission" date="2015-09" db="EMBL/GenBank/DDBJ databases">
        <title>Draft genome of the parasitic nematode Teladorsagia circumcincta isolate WARC Sus (inbred).</title>
        <authorList>
            <person name="Mitreva M."/>
        </authorList>
    </citation>
    <scope>NUCLEOTIDE SEQUENCE [LARGE SCALE GENOMIC DNA]</scope>
    <source>
        <strain evidence="1 2">S</strain>
    </source>
</reference>